<proteinExistence type="predicted"/>
<keyword evidence="2" id="KW-1185">Reference proteome</keyword>
<organism evidence="1 2">
    <name type="scientific">Clostridium scatologenes</name>
    <dbReference type="NCBI Taxonomy" id="1548"/>
    <lineage>
        <taxon>Bacteria</taxon>
        <taxon>Bacillati</taxon>
        <taxon>Bacillota</taxon>
        <taxon>Clostridia</taxon>
        <taxon>Eubacteriales</taxon>
        <taxon>Clostridiaceae</taxon>
        <taxon>Clostridium</taxon>
    </lineage>
</organism>
<evidence type="ECO:0000313" key="2">
    <source>
        <dbReference type="Proteomes" id="UP000033115"/>
    </source>
</evidence>
<reference evidence="1 2" key="1">
    <citation type="journal article" date="2015" name="J. Biotechnol.">
        <title>Complete genome sequence of a malodorant-producing acetogen, Clostridium scatologenes ATCC 25775(T).</title>
        <authorList>
            <person name="Zhu Z."/>
            <person name="Guo T."/>
            <person name="Zheng H."/>
            <person name="Song T."/>
            <person name="Ouyang P."/>
            <person name="Xie J."/>
        </authorList>
    </citation>
    <scope>NUCLEOTIDE SEQUENCE [LARGE SCALE GENOMIC DNA]</scope>
    <source>
        <strain evidence="1 2">ATCC 25775</strain>
    </source>
</reference>
<gene>
    <name evidence="1" type="ORF">CSCA_2184</name>
</gene>
<name>A0A0E3M999_CLOSL</name>
<accession>A0A0E3M999</accession>
<dbReference type="AlphaFoldDB" id="A0A0E3M999"/>
<evidence type="ECO:0000313" key="1">
    <source>
        <dbReference type="EMBL" id="AKA69309.1"/>
    </source>
</evidence>
<dbReference type="EMBL" id="CP009933">
    <property type="protein sequence ID" value="AKA69309.1"/>
    <property type="molecule type" value="Genomic_DNA"/>
</dbReference>
<dbReference type="HOGENOM" id="CLU_1719182_0_0_9"/>
<dbReference type="RefSeq" id="WP_046065984.1">
    <property type="nucleotide sequence ID" value="NZ_CP009933.1"/>
</dbReference>
<dbReference type="KEGG" id="csq:CSCA_2184"/>
<dbReference type="Proteomes" id="UP000033115">
    <property type="component" value="Chromosome"/>
</dbReference>
<dbReference type="STRING" id="1548.CSCA_2184"/>
<protein>
    <submittedName>
        <fullName evidence="1">Uncharacterized protein</fullName>
    </submittedName>
</protein>
<sequence>MMIKKFIILSKLLQGTLIYSVGGVALINDDTGIISLQYGGRFPINNNISECTDNYYRQMNSKFEEILSLLGSLSFTSFPIGGDVENTENSLRNQTMSLTEFDNSFNAYCNGVRDMEENICSVFSKISGITAGISQIRDTLKAIDLSYNNKMK</sequence>